<name>A0A426TSM2_9CHLR</name>
<sequence length="356" mass="39441">MSTLPNATPIVQIPSGLSPFQDKLYRHLIAWKRAHGITEPGTLLKTNKAGEVIAYRYDAMLPKRFADAQGWPHLSPPIVEKLREHRKLNAFRLHNHFYHMASSQAANLNLFLPLLINQNAAAVLRVLRPDFASLATDVLDHGYCVEYWGGNLATHGGKLKNASPLHDKTGRTGTDADIAIAYRNHGGEICLWLVEHKLTEQEFTACGGAKSKGRTDHHDCTGSLTDILAAKDCCYYHDVNKYAYWDITEANREVFAGPPPGPGCPFKGGLNQLWRNLLLALALERQGAPFTHVSFAVVRHPDNTALDASLKAFTALIGGHPSFSSFTSRQVIEAAEIIGDPELNAWAQWYRELYAI</sequence>
<evidence type="ECO:0000313" key="2">
    <source>
        <dbReference type="Proteomes" id="UP000280307"/>
    </source>
</evidence>
<proteinExistence type="predicted"/>
<comment type="caution">
    <text evidence="1">The sequence shown here is derived from an EMBL/GenBank/DDBJ whole genome shotgun (WGS) entry which is preliminary data.</text>
</comment>
<dbReference type="Proteomes" id="UP000280307">
    <property type="component" value="Unassembled WGS sequence"/>
</dbReference>
<dbReference type="EMBL" id="RSAS01000811">
    <property type="protein sequence ID" value="RRR67078.1"/>
    <property type="molecule type" value="Genomic_DNA"/>
</dbReference>
<organism evidence="1 2">
    <name type="scientific">Candidatus Viridilinea halotolerans</name>
    <dbReference type="NCBI Taxonomy" id="2491704"/>
    <lineage>
        <taxon>Bacteria</taxon>
        <taxon>Bacillati</taxon>
        <taxon>Chloroflexota</taxon>
        <taxon>Chloroflexia</taxon>
        <taxon>Chloroflexales</taxon>
        <taxon>Chloroflexineae</taxon>
        <taxon>Oscillochloridaceae</taxon>
        <taxon>Candidatus Viridilinea</taxon>
    </lineage>
</organism>
<gene>
    <name evidence="1" type="ORF">EI684_19575</name>
</gene>
<protein>
    <submittedName>
        <fullName evidence="1">Uncharacterized protein</fullName>
    </submittedName>
</protein>
<reference evidence="1 2" key="1">
    <citation type="submission" date="2018-12" db="EMBL/GenBank/DDBJ databases">
        <title>Genome Sequence of Candidatus Viridilinea halotolerans isolated from saline sulfide-rich spring.</title>
        <authorList>
            <person name="Grouzdev D.S."/>
            <person name="Burganskaya E.I."/>
            <person name="Krutkina M.S."/>
            <person name="Sukhacheva M.V."/>
            <person name="Gorlenko V.M."/>
        </authorList>
    </citation>
    <scope>NUCLEOTIDE SEQUENCE [LARGE SCALE GENOMIC DNA]</scope>
    <source>
        <strain evidence="1">Chok-6</strain>
    </source>
</reference>
<dbReference type="Pfam" id="PF22558">
    <property type="entry name" value="REase-ARP"/>
    <property type="match status" value="1"/>
</dbReference>
<dbReference type="AlphaFoldDB" id="A0A426TSM2"/>
<dbReference type="InterPro" id="IPR054333">
    <property type="entry name" value="REase-ARP-assoc"/>
</dbReference>
<accession>A0A426TSM2</accession>
<evidence type="ECO:0000313" key="1">
    <source>
        <dbReference type="EMBL" id="RRR67078.1"/>
    </source>
</evidence>